<dbReference type="Proteomes" id="UP001215280">
    <property type="component" value="Unassembled WGS sequence"/>
</dbReference>
<evidence type="ECO:0000313" key="4">
    <source>
        <dbReference type="Proteomes" id="UP001215280"/>
    </source>
</evidence>
<comment type="caution">
    <text evidence="3">The sequence shown here is derived from an EMBL/GenBank/DDBJ whole genome shotgun (WGS) entry which is preliminary data.</text>
</comment>
<dbReference type="EMBL" id="JARJLG010000252">
    <property type="protein sequence ID" value="KAJ7722994.1"/>
    <property type="molecule type" value="Genomic_DNA"/>
</dbReference>
<gene>
    <name evidence="3" type="ORF">DFH07DRAFT_783678</name>
</gene>
<feature type="region of interest" description="Disordered" evidence="1">
    <location>
        <begin position="121"/>
        <end position="145"/>
    </location>
</feature>
<protein>
    <recommendedName>
        <fullName evidence="5">Transmembrane protein</fullName>
    </recommendedName>
</protein>
<accession>A0AAD7MLG2</accession>
<sequence>MAIGRRKPRLKAPFPLFRLFLVLFFMASLFLCPAPSCGSTRDSGPAAYQKTDGGENYKKKRNAKAARTLKERKERNSGEGLHNTAVAGPSQPSDFLDIPMDTSLEDLPFDCSLPEPLAPEVVRSTPPAGPPPAVTETGRPLRNRRMPARYVDILPEAAPVGNAAPEEDTAPQATLQRTVARVSPPSDIRSRYPDLSR</sequence>
<keyword evidence="2" id="KW-0732">Signal</keyword>
<evidence type="ECO:0008006" key="5">
    <source>
        <dbReference type="Google" id="ProtNLM"/>
    </source>
</evidence>
<feature type="region of interest" description="Disordered" evidence="1">
    <location>
        <begin position="37"/>
        <end position="93"/>
    </location>
</feature>
<proteinExistence type="predicted"/>
<name>A0AAD7MLG2_9AGAR</name>
<evidence type="ECO:0000313" key="3">
    <source>
        <dbReference type="EMBL" id="KAJ7722994.1"/>
    </source>
</evidence>
<reference evidence="3" key="1">
    <citation type="submission" date="2023-03" db="EMBL/GenBank/DDBJ databases">
        <title>Massive genome expansion in bonnet fungi (Mycena s.s.) driven by repeated elements and novel gene families across ecological guilds.</title>
        <authorList>
            <consortium name="Lawrence Berkeley National Laboratory"/>
            <person name="Harder C.B."/>
            <person name="Miyauchi S."/>
            <person name="Viragh M."/>
            <person name="Kuo A."/>
            <person name="Thoen E."/>
            <person name="Andreopoulos B."/>
            <person name="Lu D."/>
            <person name="Skrede I."/>
            <person name="Drula E."/>
            <person name="Henrissat B."/>
            <person name="Morin E."/>
            <person name="Kohler A."/>
            <person name="Barry K."/>
            <person name="LaButti K."/>
            <person name="Morin E."/>
            <person name="Salamov A."/>
            <person name="Lipzen A."/>
            <person name="Mereny Z."/>
            <person name="Hegedus B."/>
            <person name="Baldrian P."/>
            <person name="Stursova M."/>
            <person name="Weitz H."/>
            <person name="Taylor A."/>
            <person name="Grigoriev I.V."/>
            <person name="Nagy L.G."/>
            <person name="Martin F."/>
            <person name="Kauserud H."/>
        </authorList>
    </citation>
    <scope>NUCLEOTIDE SEQUENCE</scope>
    <source>
        <strain evidence="3">CBHHK188m</strain>
    </source>
</reference>
<feature type="compositionally biased region" description="Basic and acidic residues" evidence="1">
    <location>
        <begin position="188"/>
        <end position="197"/>
    </location>
</feature>
<feature type="compositionally biased region" description="Basic and acidic residues" evidence="1">
    <location>
        <begin position="68"/>
        <end position="77"/>
    </location>
</feature>
<evidence type="ECO:0000256" key="1">
    <source>
        <dbReference type="SAM" id="MobiDB-lite"/>
    </source>
</evidence>
<feature type="region of interest" description="Disordered" evidence="1">
    <location>
        <begin position="159"/>
        <end position="197"/>
    </location>
</feature>
<dbReference type="AlphaFoldDB" id="A0AAD7MLG2"/>
<evidence type="ECO:0000256" key="2">
    <source>
        <dbReference type="SAM" id="SignalP"/>
    </source>
</evidence>
<feature type="chain" id="PRO_5042052609" description="Transmembrane protein" evidence="2">
    <location>
        <begin position="39"/>
        <end position="197"/>
    </location>
</feature>
<organism evidence="3 4">
    <name type="scientific">Mycena maculata</name>
    <dbReference type="NCBI Taxonomy" id="230809"/>
    <lineage>
        <taxon>Eukaryota</taxon>
        <taxon>Fungi</taxon>
        <taxon>Dikarya</taxon>
        <taxon>Basidiomycota</taxon>
        <taxon>Agaricomycotina</taxon>
        <taxon>Agaricomycetes</taxon>
        <taxon>Agaricomycetidae</taxon>
        <taxon>Agaricales</taxon>
        <taxon>Marasmiineae</taxon>
        <taxon>Mycenaceae</taxon>
        <taxon>Mycena</taxon>
    </lineage>
</organism>
<keyword evidence="4" id="KW-1185">Reference proteome</keyword>
<feature type="signal peptide" evidence="2">
    <location>
        <begin position="1"/>
        <end position="38"/>
    </location>
</feature>